<keyword evidence="6" id="KW-0969">Cilium</keyword>
<evidence type="ECO:0000313" key="12">
    <source>
        <dbReference type="RefSeq" id="XP_029654494.1"/>
    </source>
</evidence>
<feature type="coiled-coil region" evidence="10">
    <location>
        <begin position="263"/>
        <end position="324"/>
    </location>
</feature>
<keyword evidence="4" id="KW-0282">Flagellum</keyword>
<reference evidence="12" key="1">
    <citation type="submission" date="2025-08" db="UniProtKB">
        <authorList>
            <consortium name="RefSeq"/>
        </authorList>
    </citation>
    <scope>IDENTIFICATION</scope>
</reference>
<feature type="coiled-coil region" evidence="10">
    <location>
        <begin position="135"/>
        <end position="165"/>
    </location>
</feature>
<evidence type="ECO:0000256" key="10">
    <source>
        <dbReference type="SAM" id="Coils"/>
    </source>
</evidence>
<protein>
    <submittedName>
        <fullName evidence="12">RIB43A-like with coiled-coils protein 2</fullName>
    </submittedName>
</protein>
<organism evidence="11 12">
    <name type="scientific">Octopus sinensis</name>
    <name type="common">East Asian common octopus</name>
    <dbReference type="NCBI Taxonomy" id="2607531"/>
    <lineage>
        <taxon>Eukaryota</taxon>
        <taxon>Metazoa</taxon>
        <taxon>Spiralia</taxon>
        <taxon>Lophotrochozoa</taxon>
        <taxon>Mollusca</taxon>
        <taxon>Cephalopoda</taxon>
        <taxon>Coleoidea</taxon>
        <taxon>Octopodiformes</taxon>
        <taxon>Octopoda</taxon>
        <taxon>Incirrata</taxon>
        <taxon>Octopodidae</taxon>
        <taxon>Octopus</taxon>
    </lineage>
</organism>
<evidence type="ECO:0000256" key="3">
    <source>
        <dbReference type="ARBA" id="ARBA00022490"/>
    </source>
</evidence>
<keyword evidence="8" id="KW-0966">Cell projection</keyword>
<keyword evidence="5 10" id="KW-0175">Coiled coil</keyword>
<evidence type="ECO:0000313" key="11">
    <source>
        <dbReference type="Proteomes" id="UP000515154"/>
    </source>
</evidence>
<sequence length="358" mass="43223">MFKFDVPLDKKESAYIERRRRLEEERKARIFNSKYRTIGFNFCIVILVNDLLYNCKISQIYEQQESENQKAINKALNEFRSNNQKPETRREWDLNDPNYLKKSTPARISNDDIRCGPASIQKFEGEDLESNIRKLYQQEQNREWLNQQMNAIQEEKNRQEEADRIYNQRIKELDDRLCELTQAEEQCRRSVNEALTKYNQELSKQKNHENLRENEKLNNNRITHMLNVINSDMLTENPQVAQSAFGPNRVITDRWKGMSEKQIKDIEDIRKQQVENNNRLKKEEKLANEMWNEQLNARDRAALLIEREEQRKKIELNKKNCRENQQLALEQRGYRDYLDRRIYTNEPQFFSQFNTTSR</sequence>
<keyword evidence="11" id="KW-1185">Reference proteome</keyword>
<proteinExistence type="inferred from homology"/>
<evidence type="ECO:0000256" key="6">
    <source>
        <dbReference type="ARBA" id="ARBA00023069"/>
    </source>
</evidence>
<evidence type="ECO:0000256" key="9">
    <source>
        <dbReference type="ARBA" id="ARBA00046435"/>
    </source>
</evidence>
<gene>
    <name evidence="12" type="primary">LOC115227932</name>
</gene>
<accession>A0A6P7TQJ7</accession>
<dbReference type="PANTHER" id="PTHR14517:SF6">
    <property type="entry name" value="RE41410P"/>
    <property type="match status" value="1"/>
</dbReference>
<dbReference type="PANTHER" id="PTHR14517">
    <property type="entry name" value="RIB43A-RELATED"/>
    <property type="match status" value="1"/>
</dbReference>
<keyword evidence="7" id="KW-0206">Cytoskeleton</keyword>
<dbReference type="Pfam" id="PF05914">
    <property type="entry name" value="RIB43A"/>
    <property type="match status" value="2"/>
</dbReference>
<comment type="subunit">
    <text evidence="9">Microtubule inner protein component of sperm flagellar doublet microtubules.</text>
</comment>
<dbReference type="KEGG" id="osn:115227932"/>
<comment type="subcellular location">
    <subcellularLocation>
        <location evidence="1">Cytoplasm</location>
        <location evidence="1">Cytoskeleton</location>
        <location evidence="1">Flagellum axoneme</location>
    </subcellularLocation>
</comment>
<dbReference type="RefSeq" id="XP_029654494.1">
    <property type="nucleotide sequence ID" value="XM_029798634.1"/>
</dbReference>
<evidence type="ECO:0000256" key="8">
    <source>
        <dbReference type="ARBA" id="ARBA00023273"/>
    </source>
</evidence>
<name>A0A6P7TQJ7_9MOLL</name>
<evidence type="ECO:0000256" key="4">
    <source>
        <dbReference type="ARBA" id="ARBA00022846"/>
    </source>
</evidence>
<evidence type="ECO:0000256" key="2">
    <source>
        <dbReference type="ARBA" id="ARBA00006875"/>
    </source>
</evidence>
<evidence type="ECO:0000256" key="5">
    <source>
        <dbReference type="ARBA" id="ARBA00023054"/>
    </source>
</evidence>
<comment type="similarity">
    <text evidence="2">Belongs to the RIB43A family.</text>
</comment>
<dbReference type="InterPro" id="IPR008805">
    <property type="entry name" value="RIB43A"/>
</dbReference>
<evidence type="ECO:0000256" key="7">
    <source>
        <dbReference type="ARBA" id="ARBA00023212"/>
    </source>
</evidence>
<evidence type="ECO:0000256" key="1">
    <source>
        <dbReference type="ARBA" id="ARBA00004611"/>
    </source>
</evidence>
<dbReference type="Proteomes" id="UP000515154">
    <property type="component" value="Unplaced"/>
</dbReference>
<keyword evidence="3" id="KW-0963">Cytoplasm</keyword>
<dbReference type="AlphaFoldDB" id="A0A6P7TQJ7"/>